<evidence type="ECO:0000256" key="1">
    <source>
        <dbReference type="ARBA" id="ARBA00009670"/>
    </source>
</evidence>
<keyword evidence="2" id="KW-0812">Transmembrane</keyword>
<evidence type="ECO:0000256" key="2">
    <source>
        <dbReference type="SAM" id="Phobius"/>
    </source>
</evidence>
<dbReference type="Proteomes" id="UP000801428">
    <property type="component" value="Unassembled WGS sequence"/>
</dbReference>
<name>A0A9P4W3B0_CURKU</name>
<dbReference type="InterPro" id="IPR013078">
    <property type="entry name" value="His_Pase_superF_clade-1"/>
</dbReference>
<dbReference type="Gene3D" id="3.40.50.1240">
    <property type="entry name" value="Phosphoglycerate mutase-like"/>
    <property type="match status" value="1"/>
</dbReference>
<sequence length="863" mass="97606">MTPRAVHFVRHAQGYHNVDGDQNIPDPDLTPKGIQQCLHLAQTFPYFDRINLVCASPIRRAIQTAQTSMQPFLQTGPRKILALPLAQEAPAEPANTPSGIKRLQEEYGSIVNFERCIEFEDYDSKTGRFAPDNKTLEERALALRRFLRSREEEEIVVVSHGQFLHYVSRDVDENGKQLGGDWENTEFRSYIFWPAGHEDALLKETEESIKRRNASGPGHSMNSADGDLNAAGGAAALSPLAFVEISHDKAGNGDKTHEEAMLEVSRQELAEQVPKSLENSKKYRRGIYFFVEDYIIEPIATGLRFLHLVIIFVPVIVTIPAIWIGARKADRDNERSGTLWWYGFLVNSMERAGAAFIKLGQWAASRTDIFPTEMCLIMSTLHSNAPAHSLETSKRTIEAAFDGRAFEDIFEEFDEKPLGVGAIAQVYKAKLKPDLATLQNNTIEQEEPNFARKIKKNVDATLKSTPQRVPSSHVAVKVLHPKIEKIVRRDLRIMAFFAAVINAIPTMEWFSFPDEVQQFGEMMRLQLDMRIEAANLTIFRQNFKDRTTAWFPYPYTEYSTRNVLIEEFAQGIPMEDFLQNGGGVFQKDIADEGLDAFLNMVLIDNFIHADLHPGNIMVRFYKPEKLDVPIFTRKENRTTGPEESPDVTEEVLERLRPHRKNPEKWKAQLREIDNEGYRPQLIFIDAGLVTELNGKNRTNFLDLFKAVAEFDGYKAGHLMVERCRQPEAVLDGEVFALRMQHLVLGVKSRTFALGNIKIGDILNEVLSMVRTHHVRLEGDFINVVLSILLLEGIGRNLNPELDLFAGALPILRQLGAQGGGSMIRGGDFSMLKVWVGLEARSFLQASIDTVERCVKYDQLSPNI</sequence>
<dbReference type="OrthoDB" id="1290869at2759"/>
<dbReference type="InterPro" id="IPR011009">
    <property type="entry name" value="Kinase-like_dom_sf"/>
</dbReference>
<dbReference type="InterPro" id="IPR029033">
    <property type="entry name" value="His_PPase_superfam"/>
</dbReference>
<comment type="caution">
    <text evidence="4">The sequence shown here is derived from an EMBL/GenBank/DDBJ whole genome shotgun (WGS) entry which is preliminary data.</text>
</comment>
<dbReference type="SMART" id="SM00855">
    <property type="entry name" value="PGAM"/>
    <property type="match status" value="1"/>
</dbReference>
<dbReference type="InterPro" id="IPR004147">
    <property type="entry name" value="ABC1_dom"/>
</dbReference>
<dbReference type="CDD" id="cd07067">
    <property type="entry name" value="HP_PGM_like"/>
    <property type="match status" value="1"/>
</dbReference>
<dbReference type="PANTHER" id="PTHR45890:SF1">
    <property type="entry name" value="AARF DOMAIN CONTAINING KINASE 2"/>
    <property type="match status" value="1"/>
</dbReference>
<protein>
    <recommendedName>
        <fullName evidence="3">ABC1 atypical kinase-like domain-containing protein</fullName>
    </recommendedName>
</protein>
<evidence type="ECO:0000313" key="5">
    <source>
        <dbReference type="Proteomes" id="UP000801428"/>
    </source>
</evidence>
<accession>A0A9P4W3B0</accession>
<dbReference type="SUPFAM" id="SSF53254">
    <property type="entry name" value="Phosphoglycerate mutase-like"/>
    <property type="match status" value="1"/>
</dbReference>
<dbReference type="SUPFAM" id="SSF56112">
    <property type="entry name" value="Protein kinase-like (PK-like)"/>
    <property type="match status" value="1"/>
</dbReference>
<keyword evidence="2" id="KW-0472">Membrane</keyword>
<keyword evidence="5" id="KW-1185">Reference proteome</keyword>
<gene>
    <name evidence="4" type="ORF">E8E13_000164</name>
</gene>
<feature type="transmembrane region" description="Helical" evidence="2">
    <location>
        <begin position="491"/>
        <end position="512"/>
    </location>
</feature>
<dbReference type="Pfam" id="PF00300">
    <property type="entry name" value="His_Phos_1"/>
    <property type="match status" value="1"/>
</dbReference>
<reference evidence="4" key="1">
    <citation type="submission" date="2019-04" db="EMBL/GenBank/DDBJ databases">
        <title>Sequencing of skin fungus with MAO and IRED activity.</title>
        <authorList>
            <person name="Marsaioli A.J."/>
            <person name="Bonatto J.M.C."/>
            <person name="Reis Junior O."/>
        </authorList>
    </citation>
    <scope>NUCLEOTIDE SEQUENCE</scope>
    <source>
        <strain evidence="4">30M1</strain>
    </source>
</reference>
<evidence type="ECO:0000313" key="4">
    <source>
        <dbReference type="EMBL" id="KAF2993382.1"/>
    </source>
</evidence>
<dbReference type="PANTHER" id="PTHR45890">
    <property type="entry name" value="AARF DOMAIN CONTAINING KINASE 2 (PREDICTED)"/>
    <property type="match status" value="1"/>
</dbReference>
<dbReference type="GO" id="GO:0005739">
    <property type="term" value="C:mitochondrion"/>
    <property type="evidence" value="ECO:0007669"/>
    <property type="project" value="TreeGrafter"/>
</dbReference>
<comment type="similarity">
    <text evidence="1">Belongs to the protein kinase superfamily. ADCK protein kinase family.</text>
</comment>
<evidence type="ECO:0000259" key="3">
    <source>
        <dbReference type="Pfam" id="PF03109"/>
    </source>
</evidence>
<dbReference type="CDD" id="cd13971">
    <property type="entry name" value="ADCK2-like"/>
    <property type="match status" value="1"/>
</dbReference>
<dbReference type="AlphaFoldDB" id="A0A9P4W3B0"/>
<feature type="domain" description="ABC1 atypical kinase-like" evidence="3">
    <location>
        <begin position="472"/>
        <end position="619"/>
    </location>
</feature>
<feature type="domain" description="ABC1 atypical kinase-like" evidence="3">
    <location>
        <begin position="381"/>
        <end position="432"/>
    </location>
</feature>
<dbReference type="InterPro" id="IPR052402">
    <property type="entry name" value="ADCK_kinase"/>
</dbReference>
<dbReference type="Pfam" id="PF03109">
    <property type="entry name" value="ABC1"/>
    <property type="match status" value="2"/>
</dbReference>
<feature type="transmembrane region" description="Helical" evidence="2">
    <location>
        <begin position="305"/>
        <end position="326"/>
    </location>
</feature>
<keyword evidence="2" id="KW-1133">Transmembrane helix</keyword>
<proteinExistence type="inferred from homology"/>
<dbReference type="EMBL" id="SWKU01000053">
    <property type="protein sequence ID" value="KAF2993382.1"/>
    <property type="molecule type" value="Genomic_DNA"/>
</dbReference>
<dbReference type="InterPro" id="IPR044095">
    <property type="entry name" value="ADCK2_dom"/>
</dbReference>
<organism evidence="4 5">
    <name type="scientific">Curvularia kusanoi</name>
    <name type="common">Cochliobolus kusanoi</name>
    <dbReference type="NCBI Taxonomy" id="90978"/>
    <lineage>
        <taxon>Eukaryota</taxon>
        <taxon>Fungi</taxon>
        <taxon>Dikarya</taxon>
        <taxon>Ascomycota</taxon>
        <taxon>Pezizomycotina</taxon>
        <taxon>Dothideomycetes</taxon>
        <taxon>Pleosporomycetidae</taxon>
        <taxon>Pleosporales</taxon>
        <taxon>Pleosporineae</taxon>
        <taxon>Pleosporaceae</taxon>
        <taxon>Curvularia</taxon>
    </lineage>
</organism>